<dbReference type="InterPro" id="IPR027417">
    <property type="entry name" value="P-loop_NTPase"/>
</dbReference>
<protein>
    <recommendedName>
        <fullName evidence="1">AAA+ ATPase domain-containing protein</fullName>
    </recommendedName>
</protein>
<gene>
    <name evidence="2" type="ORF">MELIAE_LOCUS117</name>
</gene>
<dbReference type="EMBL" id="OV121132">
    <property type="protein sequence ID" value="CAH0545814.1"/>
    <property type="molecule type" value="Genomic_DNA"/>
</dbReference>
<dbReference type="Proteomes" id="UP001154078">
    <property type="component" value="Chromosome 1"/>
</dbReference>
<evidence type="ECO:0000313" key="2">
    <source>
        <dbReference type="EMBL" id="CAH0545814.1"/>
    </source>
</evidence>
<dbReference type="OrthoDB" id="8191652at2759"/>
<sequence>MLSSRNNLNRSVSSPDLLKSLANENRCQGLPVVRKVVVEQYFNTDFSPISYRQISCEQIYSPITSAKEYPKIKRNLPINRDIFDTTLDSSLHSNLDEPRYCKYNQESYKNDVIPMDIDNNEFIEDLSNKDFDKTLCDQKDNNMYEKVPRKHNYIKNLRTNQLEPITTESGLKKRTAYKENRDFTDDDDYDYIPSIPIIREEESISLGTLVKWFFLIIVAYGAYEVYTGDYFIFVNSELQLANIKHDLETLVYNQADSIRAIANSLEERPNWPNKLKVVGFIGTSGVGKTYIANIVKKYFHPRLVHELNGHNLGKMDKQKTIVDGINPSSCNLIVIDDLHKDDSDAVFAFIDSLPRDSFILVLCIYNIQYGDDNLDFYVDYKGIDVIRKKFEGSKLCHDLVVLNELNIDWGRKYLEKISSSKNVGKDVYDKIIYGLLKNHKFDSYGLKGLYPKLMTELESVNKYN</sequence>
<organism evidence="2 3">
    <name type="scientific">Brassicogethes aeneus</name>
    <name type="common">Rape pollen beetle</name>
    <name type="synonym">Meligethes aeneus</name>
    <dbReference type="NCBI Taxonomy" id="1431903"/>
    <lineage>
        <taxon>Eukaryota</taxon>
        <taxon>Metazoa</taxon>
        <taxon>Ecdysozoa</taxon>
        <taxon>Arthropoda</taxon>
        <taxon>Hexapoda</taxon>
        <taxon>Insecta</taxon>
        <taxon>Pterygota</taxon>
        <taxon>Neoptera</taxon>
        <taxon>Endopterygota</taxon>
        <taxon>Coleoptera</taxon>
        <taxon>Polyphaga</taxon>
        <taxon>Cucujiformia</taxon>
        <taxon>Nitidulidae</taxon>
        <taxon>Meligethinae</taxon>
        <taxon>Brassicogethes</taxon>
    </lineage>
</organism>
<evidence type="ECO:0000259" key="1">
    <source>
        <dbReference type="SMART" id="SM00382"/>
    </source>
</evidence>
<dbReference type="SUPFAM" id="SSF52540">
    <property type="entry name" value="P-loop containing nucleoside triphosphate hydrolases"/>
    <property type="match status" value="1"/>
</dbReference>
<reference evidence="2" key="1">
    <citation type="submission" date="2021-12" db="EMBL/GenBank/DDBJ databases">
        <authorList>
            <person name="King R."/>
        </authorList>
    </citation>
    <scope>NUCLEOTIDE SEQUENCE</scope>
</reference>
<dbReference type="AlphaFoldDB" id="A0A9P0APU9"/>
<dbReference type="InterPro" id="IPR003593">
    <property type="entry name" value="AAA+_ATPase"/>
</dbReference>
<keyword evidence="3" id="KW-1185">Reference proteome</keyword>
<proteinExistence type="predicted"/>
<dbReference type="Gene3D" id="3.40.50.300">
    <property type="entry name" value="P-loop containing nucleotide triphosphate hydrolases"/>
    <property type="match status" value="1"/>
</dbReference>
<dbReference type="SMART" id="SM00382">
    <property type="entry name" value="AAA"/>
    <property type="match status" value="1"/>
</dbReference>
<name>A0A9P0APU9_BRAAE</name>
<feature type="domain" description="AAA+ ATPase" evidence="1">
    <location>
        <begin position="274"/>
        <end position="405"/>
    </location>
</feature>
<evidence type="ECO:0000313" key="3">
    <source>
        <dbReference type="Proteomes" id="UP001154078"/>
    </source>
</evidence>
<accession>A0A9P0APU9</accession>